<dbReference type="Pfam" id="PF17479">
    <property type="entry name" value="DUF3048_C"/>
    <property type="match status" value="1"/>
</dbReference>
<evidence type="ECO:0008006" key="5">
    <source>
        <dbReference type="Google" id="ProtNLM"/>
    </source>
</evidence>
<evidence type="ECO:0000259" key="2">
    <source>
        <dbReference type="Pfam" id="PF17479"/>
    </source>
</evidence>
<dbReference type="Gene3D" id="3.50.90.10">
    <property type="entry name" value="YerB-like"/>
    <property type="match status" value="1"/>
</dbReference>
<sequence>MIDNAPEARPQYGLSKADIVYHVLVEGGVTRFMAVFSSQAAERIGPVRSARPYFIRHAQDWDAIYVHSGGSATALKVLQQNPTRISGLNEFANGPFFWRSSAPAPHDLFTTSALLKNAAEKRALSLVLSTLPSWGFSTGSDPDASSAMSAFIPFSLPRMSVTYHYNSITNSYDRTQGTSAQYDNLDGKRISPANVLLVFKRSAAIADPQKLGLIDFTDNGAGELVLCTNGKKIDGRWSRSADGPTVYSDANGRTLLLSPGQTFIEILPTEFKESIIMQE</sequence>
<name>A0A1F7UI46_9BACT</name>
<evidence type="ECO:0000259" key="1">
    <source>
        <dbReference type="Pfam" id="PF11258"/>
    </source>
</evidence>
<evidence type="ECO:0000313" key="3">
    <source>
        <dbReference type="EMBL" id="OGL77951.1"/>
    </source>
</evidence>
<feature type="domain" description="DUF3048" evidence="1">
    <location>
        <begin position="1"/>
        <end position="123"/>
    </location>
</feature>
<dbReference type="InterPro" id="IPR035328">
    <property type="entry name" value="DUF3048_C"/>
</dbReference>
<comment type="caution">
    <text evidence="3">The sequence shown here is derived from an EMBL/GenBank/DDBJ whole genome shotgun (WGS) entry which is preliminary data.</text>
</comment>
<dbReference type="Proteomes" id="UP000176604">
    <property type="component" value="Unassembled WGS sequence"/>
</dbReference>
<feature type="domain" description="DUF3048" evidence="2">
    <location>
        <begin position="159"/>
        <end position="264"/>
    </location>
</feature>
<dbReference type="STRING" id="1802397.A3J43_00435"/>
<dbReference type="InterPro" id="IPR021416">
    <property type="entry name" value="DUF3048_N"/>
</dbReference>
<evidence type="ECO:0000313" key="4">
    <source>
        <dbReference type="Proteomes" id="UP000176604"/>
    </source>
</evidence>
<protein>
    <recommendedName>
        <fullName evidence="5">DUF3048 domain-containing protein</fullName>
    </recommendedName>
</protein>
<reference evidence="3 4" key="1">
    <citation type="journal article" date="2016" name="Nat. Commun.">
        <title>Thousands of microbial genomes shed light on interconnected biogeochemical processes in an aquifer system.</title>
        <authorList>
            <person name="Anantharaman K."/>
            <person name="Brown C.T."/>
            <person name="Hug L.A."/>
            <person name="Sharon I."/>
            <person name="Castelle C.J."/>
            <person name="Probst A.J."/>
            <person name="Thomas B.C."/>
            <person name="Singh A."/>
            <person name="Wilkins M.J."/>
            <person name="Karaoz U."/>
            <person name="Brodie E.L."/>
            <person name="Williams K.H."/>
            <person name="Hubbard S.S."/>
            <person name="Banfield J.F."/>
        </authorList>
    </citation>
    <scope>NUCLEOTIDE SEQUENCE [LARGE SCALE GENOMIC DNA]</scope>
</reference>
<dbReference type="AlphaFoldDB" id="A0A1F7UI46"/>
<gene>
    <name evidence="3" type="ORF">A3J43_00435</name>
</gene>
<dbReference type="SUPFAM" id="SSF159774">
    <property type="entry name" value="YerB-like"/>
    <property type="match status" value="1"/>
</dbReference>
<organism evidence="3 4">
    <name type="scientific">Candidatus Uhrbacteria bacterium RIFCSPHIGHO2_12_FULL_54_23</name>
    <dbReference type="NCBI Taxonomy" id="1802397"/>
    <lineage>
        <taxon>Bacteria</taxon>
        <taxon>Candidatus Uhriibacteriota</taxon>
    </lineage>
</organism>
<dbReference type="EMBL" id="MGEF01000047">
    <property type="protein sequence ID" value="OGL77951.1"/>
    <property type="molecule type" value="Genomic_DNA"/>
</dbReference>
<dbReference type="InterPro" id="IPR023158">
    <property type="entry name" value="YerB-like_sf"/>
</dbReference>
<dbReference type="Pfam" id="PF11258">
    <property type="entry name" value="DUF3048"/>
    <property type="match status" value="1"/>
</dbReference>
<accession>A0A1F7UI46</accession>
<proteinExistence type="predicted"/>